<evidence type="ECO:0000313" key="4">
    <source>
        <dbReference type="Proteomes" id="UP000186292"/>
    </source>
</evidence>
<feature type="domain" description="BPL/LPL catalytic" evidence="2">
    <location>
        <begin position="86"/>
        <end position="190"/>
    </location>
</feature>
<dbReference type="PANTHER" id="PTHR12835">
    <property type="entry name" value="BIOTIN PROTEIN LIGASE"/>
    <property type="match status" value="1"/>
</dbReference>
<evidence type="ECO:0000256" key="1">
    <source>
        <dbReference type="ARBA" id="ARBA00022598"/>
    </source>
</evidence>
<dbReference type="SUPFAM" id="SSF55681">
    <property type="entry name" value="Class II aaRS and biotin synthetases"/>
    <property type="match status" value="1"/>
</dbReference>
<dbReference type="CDD" id="cd16442">
    <property type="entry name" value="BPL"/>
    <property type="match status" value="1"/>
</dbReference>
<dbReference type="InterPro" id="IPR045864">
    <property type="entry name" value="aa-tRNA-synth_II/BPL/LPL"/>
</dbReference>
<dbReference type="InterPro" id="IPR004143">
    <property type="entry name" value="BPL_LPL_catalytic"/>
</dbReference>
<organism evidence="3 4">
    <name type="scientific">Corynebacterium appendicis CIP 107643</name>
    <dbReference type="NCBI Taxonomy" id="1161099"/>
    <lineage>
        <taxon>Bacteria</taxon>
        <taxon>Bacillati</taxon>
        <taxon>Actinomycetota</taxon>
        <taxon>Actinomycetes</taxon>
        <taxon>Mycobacteriales</taxon>
        <taxon>Corynebacteriaceae</taxon>
        <taxon>Corynebacterium</taxon>
    </lineage>
</organism>
<dbReference type="EMBL" id="FTOF01000022">
    <property type="protein sequence ID" value="SIS60632.1"/>
    <property type="molecule type" value="Genomic_DNA"/>
</dbReference>
<dbReference type="STRING" id="1161099.SAMN05444817_12211"/>
<protein>
    <submittedName>
        <fullName evidence="3">BirA family transcriptional regulator, biotin operon repressor / biotin-[acetyl-CoA-carboxylase] ligase</fullName>
    </submittedName>
</protein>
<dbReference type="InterPro" id="IPR004408">
    <property type="entry name" value="Biotin_CoA_COase_ligase"/>
</dbReference>
<dbReference type="PANTHER" id="PTHR12835:SF5">
    <property type="entry name" value="BIOTIN--PROTEIN LIGASE"/>
    <property type="match status" value="1"/>
</dbReference>
<keyword evidence="1 3" id="KW-0436">Ligase</keyword>
<dbReference type="Gene3D" id="3.30.930.10">
    <property type="entry name" value="Bira Bifunctional Protein, Domain 2"/>
    <property type="match status" value="1"/>
</dbReference>
<gene>
    <name evidence="3" type="ORF">SAMN05444817_12211</name>
</gene>
<accession>A0A1N7KGA9</accession>
<keyword evidence="4" id="KW-1185">Reference proteome</keyword>
<dbReference type="Pfam" id="PF03099">
    <property type="entry name" value="BPL_LplA_LipB"/>
    <property type="match status" value="1"/>
</dbReference>
<dbReference type="Gene3D" id="2.30.30.100">
    <property type="match status" value="1"/>
</dbReference>
<dbReference type="Proteomes" id="UP000186292">
    <property type="component" value="Unassembled WGS sequence"/>
</dbReference>
<reference evidence="4" key="1">
    <citation type="submission" date="2017-01" db="EMBL/GenBank/DDBJ databases">
        <authorList>
            <person name="Varghese N."/>
            <person name="Submissions S."/>
        </authorList>
    </citation>
    <scope>NUCLEOTIDE SEQUENCE [LARGE SCALE GENOMIC DNA]</scope>
    <source>
        <strain evidence="4">DSM 44531</strain>
    </source>
</reference>
<dbReference type="GO" id="GO:0005737">
    <property type="term" value="C:cytoplasm"/>
    <property type="evidence" value="ECO:0007669"/>
    <property type="project" value="TreeGrafter"/>
</dbReference>
<proteinExistence type="predicted"/>
<dbReference type="NCBIfam" id="TIGR00121">
    <property type="entry name" value="birA_ligase"/>
    <property type="match status" value="1"/>
</dbReference>
<dbReference type="GO" id="GO:0004077">
    <property type="term" value="F:biotin--[biotin carboxyl-carrier protein] ligase activity"/>
    <property type="evidence" value="ECO:0007669"/>
    <property type="project" value="InterPro"/>
</dbReference>
<evidence type="ECO:0000313" key="3">
    <source>
        <dbReference type="EMBL" id="SIS60632.1"/>
    </source>
</evidence>
<name>A0A1N7KGA9_9CORY</name>
<evidence type="ECO:0000259" key="2">
    <source>
        <dbReference type="Pfam" id="PF03099"/>
    </source>
</evidence>
<sequence length="296" mass="31916">MATSVGLAVRLRSGTNTQELRSAESAECRLPLNFLSGVVTLRALLQCPDIVVRMTVQDIARIESEVAQYWGEVRYVETASSTNTELMASGEPGHVLIAEQQTGGKGRLGRVWEAPAGASLLMSVAIELVHTDDLGLVSLAAGLAVTDVIPNAQLKWPNDVLLNGKKFVGILGEIDTTAEIPKLVVGLGVNVAWREEDLPTDWSTALNLEGIDVDWDEFTIDLLGALGRRLEQWQDRDEALLDDYRAVSATIGQRVRLDTVEGIVEGIAGDVDKRGAIVVDGVSYSTGDVTHLRTSD</sequence>
<dbReference type="AlphaFoldDB" id="A0A1N7KGA9"/>